<evidence type="ECO:0000256" key="1">
    <source>
        <dbReference type="SAM" id="MobiDB-lite"/>
    </source>
</evidence>
<dbReference type="EMBL" id="ACOM01000007">
    <property type="protein sequence ID" value="EEP52742.1"/>
    <property type="molecule type" value="Genomic_DNA"/>
</dbReference>
<keyword evidence="5" id="KW-1185">Reference proteome</keyword>
<dbReference type="PROSITE" id="PS51677">
    <property type="entry name" value="NODB"/>
    <property type="match status" value="2"/>
</dbReference>
<dbReference type="InterPro" id="IPR011330">
    <property type="entry name" value="Glyco_hydro/deAcase_b/a-brl"/>
</dbReference>
<feature type="domain" description="NodB homology" evidence="3">
    <location>
        <begin position="72"/>
        <end position="260"/>
    </location>
</feature>
<dbReference type="InterPro" id="IPR002509">
    <property type="entry name" value="NODB_dom"/>
</dbReference>
<dbReference type="GO" id="GO:0016810">
    <property type="term" value="F:hydrolase activity, acting on carbon-nitrogen (but not peptide) bonds"/>
    <property type="evidence" value="ECO:0007669"/>
    <property type="project" value="InterPro"/>
</dbReference>
<gene>
    <name evidence="4" type="ORF">CLP_0222</name>
</gene>
<dbReference type="Pfam" id="PF01522">
    <property type="entry name" value="Polysacc_deac_1"/>
    <property type="match status" value="3"/>
</dbReference>
<dbReference type="HOGENOM" id="CLU_321248_0_0_9"/>
<dbReference type="CDD" id="cd10917">
    <property type="entry name" value="CE4_NodB_like_6s_7s"/>
    <property type="match status" value="3"/>
</dbReference>
<keyword evidence="2" id="KW-0812">Transmembrane</keyword>
<feature type="domain" description="NodB homology" evidence="3">
    <location>
        <begin position="676"/>
        <end position="871"/>
    </location>
</feature>
<dbReference type="GO" id="GO:0005975">
    <property type="term" value="P:carbohydrate metabolic process"/>
    <property type="evidence" value="ECO:0007669"/>
    <property type="project" value="InterPro"/>
</dbReference>
<evidence type="ECO:0000259" key="3">
    <source>
        <dbReference type="PROSITE" id="PS51677"/>
    </source>
</evidence>
<keyword evidence="2" id="KW-1133">Transmembrane helix</keyword>
<feature type="compositionally biased region" description="Low complexity" evidence="1">
    <location>
        <begin position="330"/>
        <end position="341"/>
    </location>
</feature>
<sequence>MNRKKIIELITVFTIVGSIGILTYTSCIKLNKSKENTVINNDDKDMEFNNEINVLDTDKKAQVIRNVTTSAKILSISFEGIDDNDTMTNVLELLDKYKVKATFIVSGIDSAENPDILNQIKDEGHEIGNASLNYKNNVDDKSKEELIYDFSKSNKIIEDIINDKVNLLKCKSETYSDELLEAAYACGNEYVLDSDSYLNYQSFKNYEEAYGYVNRLKNGSILSIKLNGVLDETEYTNKTNNEKTSIDVESGIKEKDVEEKHQVTTFEMLEWLLRAISQNKKAVVKVTDLANIVPDNNSIFNSYTSTFNYNYRDINTNKSKHNGIGEDKNNSNNAVNNTVNNEITDEKAEKPNSKYEVDLNSVDFKNLIDINDKRVVDINSEIYTTKNSLTYTFKGLSNESTLDYVLESLKQINGHGTFFVTKDEIEKYPERINKIIEYGNEIGNGGVTNNTKLLSKSTEDIAKEIYEVGIMLKNRGIKTNAYMPGYGYVNENVREALSSLKSLEEFKNYELFTYTKSPVITKYRRWKSDEIINDYFNINTYLSLRKGEIVYFRLDSDLFDDYMTVGNMITNLTENYVENGYIHRFDSKTNLYVPIKKKLGYSVVTLNELQEINAINSKRYSLKKDFSALPQRTVKEADAILQKNYIGNIYVDLHGFNEEEQAKMDTEGFVNTNGESAVFFTFDDWGSDVVINDILDVLDKHNVKGTFFALGKYVDIESNISNANPNLLRTIALRGHDIGSHTYDHDKLDTDPEELKISLNKSHMVMDRVIGDLGSLKPYLRPPTLYINKSGLETAFQCGFDYVINGNISTHDYEAASGEELLEGLESELVKKKGNIVVMHMNNQASYTAEALDQFLTKNEQGIYGERYRIAKLSDYLN</sequence>
<dbReference type="AlphaFoldDB" id="C4IM44"/>
<dbReference type="InterPro" id="IPR050248">
    <property type="entry name" value="Polysacc_deacetylase_ArnD"/>
</dbReference>
<feature type="transmembrane region" description="Helical" evidence="2">
    <location>
        <begin position="7"/>
        <end position="25"/>
    </location>
</feature>
<dbReference type="PANTHER" id="PTHR10587:SF137">
    <property type="entry name" value="4-DEOXY-4-FORMAMIDO-L-ARABINOSE-PHOSPHOUNDECAPRENOL DEFORMYLASE ARND-RELATED"/>
    <property type="match status" value="1"/>
</dbReference>
<dbReference type="PANTHER" id="PTHR10587">
    <property type="entry name" value="GLYCOSYL TRANSFERASE-RELATED"/>
    <property type="match status" value="1"/>
</dbReference>
<accession>C4IM44</accession>
<dbReference type="Proteomes" id="UP000003081">
    <property type="component" value="Unassembled WGS sequence"/>
</dbReference>
<keyword evidence="2" id="KW-0472">Membrane</keyword>
<evidence type="ECO:0000313" key="5">
    <source>
        <dbReference type="Proteomes" id="UP000003081"/>
    </source>
</evidence>
<dbReference type="Gene3D" id="3.20.20.370">
    <property type="entry name" value="Glycoside hydrolase/deacetylase"/>
    <property type="match status" value="3"/>
</dbReference>
<dbReference type="STRING" id="1492.ATN24_15255"/>
<dbReference type="RefSeq" id="WP_003410168.1">
    <property type="nucleotide sequence ID" value="NZ_ACOM01000007.1"/>
</dbReference>
<feature type="region of interest" description="Disordered" evidence="1">
    <location>
        <begin position="322"/>
        <end position="351"/>
    </location>
</feature>
<dbReference type="SUPFAM" id="SSF88713">
    <property type="entry name" value="Glycoside hydrolase/deacetylase"/>
    <property type="match status" value="3"/>
</dbReference>
<proteinExistence type="predicted"/>
<organism evidence="4 5">
    <name type="scientific">Clostridium butyricum E4 str. BoNT E BL5262</name>
    <dbReference type="NCBI Taxonomy" id="632245"/>
    <lineage>
        <taxon>Bacteria</taxon>
        <taxon>Bacillati</taxon>
        <taxon>Bacillota</taxon>
        <taxon>Clostridia</taxon>
        <taxon>Eubacteriales</taxon>
        <taxon>Clostridiaceae</taxon>
        <taxon>Clostridium</taxon>
    </lineage>
</organism>
<evidence type="ECO:0000313" key="4">
    <source>
        <dbReference type="EMBL" id="EEP52742.1"/>
    </source>
</evidence>
<protein>
    <submittedName>
        <fullName evidence="4">Polysaccharide deacetylase domain protein</fullName>
    </submittedName>
</protein>
<dbReference type="eggNOG" id="COG0726">
    <property type="taxonomic scope" value="Bacteria"/>
</dbReference>
<reference evidence="4 5" key="1">
    <citation type="submission" date="2009-08" db="EMBL/GenBank/DDBJ databases">
        <authorList>
            <person name="Shrivastava S."/>
            <person name="Brinkac L.B."/>
            <person name="Brown J.L."/>
            <person name="Bruce D.B."/>
            <person name="Detter C."/>
            <person name="Green L.D."/>
            <person name="Munk C.A."/>
            <person name="Rogers Y.C."/>
            <person name="Tapia R."/>
            <person name="Sims D.R."/>
            <person name="Smith L.A."/>
            <person name="Smith T.J."/>
            <person name="Sutton G."/>
            <person name="Brettin T."/>
        </authorList>
    </citation>
    <scope>NUCLEOTIDE SEQUENCE [LARGE SCALE GENOMIC DNA]</scope>
    <source>
        <strain evidence="5">E4 str. BoNT E BL5262</strain>
    </source>
</reference>
<comment type="caution">
    <text evidence="4">The sequence shown here is derived from an EMBL/GenBank/DDBJ whole genome shotgun (WGS) entry which is preliminary data.</text>
</comment>
<evidence type="ECO:0000256" key="2">
    <source>
        <dbReference type="SAM" id="Phobius"/>
    </source>
</evidence>
<name>C4IM44_CLOBU</name>